<evidence type="ECO:0000256" key="4">
    <source>
        <dbReference type="ARBA" id="ARBA00022741"/>
    </source>
</evidence>
<dbReference type="InterPro" id="IPR006674">
    <property type="entry name" value="HD_domain"/>
</dbReference>
<proteinExistence type="predicted"/>
<dbReference type="SUPFAM" id="SSF109604">
    <property type="entry name" value="HD-domain/PDEase-like"/>
    <property type="match status" value="1"/>
</dbReference>
<dbReference type="EMBL" id="FSRA01000002">
    <property type="protein sequence ID" value="SIO38932.1"/>
    <property type="molecule type" value="Genomic_DNA"/>
</dbReference>
<dbReference type="Pfam" id="PF01966">
    <property type="entry name" value="HD"/>
    <property type="match status" value="1"/>
</dbReference>
<dbReference type="SMART" id="SM00471">
    <property type="entry name" value="HDc"/>
    <property type="match status" value="1"/>
</dbReference>
<protein>
    <submittedName>
        <fullName evidence="11">HD domain-containing protein</fullName>
    </submittedName>
</protein>
<dbReference type="InterPro" id="IPR043760">
    <property type="entry name" value="PycTM_dom"/>
</dbReference>
<feature type="compositionally biased region" description="Basic and acidic residues" evidence="8">
    <location>
        <begin position="214"/>
        <end position="246"/>
    </location>
</feature>
<keyword evidence="6" id="KW-0051">Antiviral defense</keyword>
<name>A0A1N6J3U3_9BACT</name>
<accession>A0A1N6J3U3</accession>
<dbReference type="CDD" id="cd00077">
    <property type="entry name" value="HDc"/>
    <property type="match status" value="1"/>
</dbReference>
<evidence type="ECO:0000313" key="12">
    <source>
        <dbReference type="Proteomes" id="UP000185003"/>
    </source>
</evidence>
<evidence type="ECO:0000256" key="1">
    <source>
        <dbReference type="ARBA" id="ARBA00004236"/>
    </source>
</evidence>
<evidence type="ECO:0000256" key="3">
    <source>
        <dbReference type="ARBA" id="ARBA00022692"/>
    </source>
</evidence>
<reference evidence="12" key="1">
    <citation type="submission" date="2016-11" db="EMBL/GenBank/DDBJ databases">
        <authorList>
            <person name="Varghese N."/>
            <person name="Submissions S."/>
        </authorList>
    </citation>
    <scope>NUCLEOTIDE SEQUENCE [LARGE SCALE GENOMIC DNA]</scope>
    <source>
        <strain evidence="12">DSM 24787</strain>
    </source>
</reference>
<feature type="transmembrane region" description="Helical" evidence="9">
    <location>
        <begin position="270"/>
        <end position="289"/>
    </location>
</feature>
<feature type="domain" description="HD/PDEase" evidence="10">
    <location>
        <begin position="26"/>
        <end position="141"/>
    </location>
</feature>
<evidence type="ECO:0000256" key="2">
    <source>
        <dbReference type="ARBA" id="ARBA00022475"/>
    </source>
</evidence>
<evidence type="ECO:0000256" key="9">
    <source>
        <dbReference type="SAM" id="Phobius"/>
    </source>
</evidence>
<dbReference type="AlphaFoldDB" id="A0A1N6J3U3"/>
<keyword evidence="2" id="KW-1003">Cell membrane</keyword>
<keyword evidence="5 9" id="KW-1133">Transmembrane helix</keyword>
<dbReference type="Gene3D" id="1.10.3210.10">
    <property type="entry name" value="Hypothetical protein af1432"/>
    <property type="match status" value="1"/>
</dbReference>
<evidence type="ECO:0000313" key="11">
    <source>
        <dbReference type="EMBL" id="SIO38932.1"/>
    </source>
</evidence>
<evidence type="ECO:0000256" key="5">
    <source>
        <dbReference type="ARBA" id="ARBA00022989"/>
    </source>
</evidence>
<keyword evidence="4" id="KW-0547">Nucleotide-binding</keyword>
<dbReference type="STRING" id="536979.SAMN04488055_3604"/>
<dbReference type="Pfam" id="PF18967">
    <property type="entry name" value="PycTM"/>
    <property type="match status" value="1"/>
</dbReference>
<evidence type="ECO:0000256" key="7">
    <source>
        <dbReference type="ARBA" id="ARBA00023136"/>
    </source>
</evidence>
<evidence type="ECO:0000256" key="8">
    <source>
        <dbReference type="SAM" id="MobiDB-lite"/>
    </source>
</evidence>
<feature type="region of interest" description="Disordered" evidence="8">
    <location>
        <begin position="214"/>
        <end position="248"/>
    </location>
</feature>
<keyword evidence="3 9" id="KW-0812">Transmembrane</keyword>
<evidence type="ECO:0000259" key="10">
    <source>
        <dbReference type="SMART" id="SM00471"/>
    </source>
</evidence>
<gene>
    <name evidence="11" type="ORF">SAMN04488055_3604</name>
</gene>
<dbReference type="GO" id="GO:0051607">
    <property type="term" value="P:defense response to virus"/>
    <property type="evidence" value="ECO:0007669"/>
    <property type="project" value="UniProtKB-KW"/>
</dbReference>
<feature type="transmembrane region" description="Helical" evidence="9">
    <location>
        <begin position="393"/>
        <end position="416"/>
    </location>
</feature>
<dbReference type="InterPro" id="IPR003607">
    <property type="entry name" value="HD/PDEase_dom"/>
</dbReference>
<keyword evidence="12" id="KW-1185">Reference proteome</keyword>
<dbReference type="GO" id="GO:0000166">
    <property type="term" value="F:nucleotide binding"/>
    <property type="evidence" value="ECO:0007669"/>
    <property type="project" value="UniProtKB-KW"/>
</dbReference>
<dbReference type="RefSeq" id="WP_074240820.1">
    <property type="nucleotide sequence ID" value="NZ_FSRA01000002.1"/>
</dbReference>
<dbReference type="Proteomes" id="UP000185003">
    <property type="component" value="Unassembled WGS sequence"/>
</dbReference>
<dbReference type="OrthoDB" id="5728337at2"/>
<comment type="subcellular location">
    <subcellularLocation>
        <location evidence="1">Cell membrane</location>
    </subcellularLocation>
</comment>
<sequence>MEISSVIAAAKVYVTQQFEQRANPVLVYHNMAHTLQVVQAAEQIAAYYRLTDADQLVVLLAAWFHDLGYVLGARAEHEQAGANAARAFIGEQQLPESVAQAVEGCILATRIPQMPNNLLEQIVCDADLFHLGSKEFNKRNKLLRAEAELATKQEITGLEWTVSTINFLEAHKYHTAYSQTLLKQQKEENLERLKAKLEKKQGEAIQEAAAEQKKLEKKAAKQEKKKEEEEGKPGEAGAVKEPKPGRGVETMFRTTSTNHIRLSSMADSKANIMISVNAIIISVLLSVLLRKLEDYPNFILPSIIFLTTSVTTIVFSILATRPNVTSGRFTLLDIQNKKSNLLFFGNFHQMSYKEYEDGMETIMKKNDYLYSNMIHDIYNLGVVLGRKYRMLRIAYNIFMYGIIASVLAFTIAALFFPVKG</sequence>
<evidence type="ECO:0000256" key="6">
    <source>
        <dbReference type="ARBA" id="ARBA00023118"/>
    </source>
</evidence>
<feature type="transmembrane region" description="Helical" evidence="9">
    <location>
        <begin position="295"/>
        <end position="319"/>
    </location>
</feature>
<organism evidence="11 12">
    <name type="scientific">Chitinophaga niabensis</name>
    <dbReference type="NCBI Taxonomy" id="536979"/>
    <lineage>
        <taxon>Bacteria</taxon>
        <taxon>Pseudomonadati</taxon>
        <taxon>Bacteroidota</taxon>
        <taxon>Chitinophagia</taxon>
        <taxon>Chitinophagales</taxon>
        <taxon>Chitinophagaceae</taxon>
        <taxon>Chitinophaga</taxon>
    </lineage>
</organism>
<dbReference type="GO" id="GO:0005886">
    <property type="term" value="C:plasma membrane"/>
    <property type="evidence" value="ECO:0007669"/>
    <property type="project" value="UniProtKB-SubCell"/>
</dbReference>
<keyword evidence="7 9" id="KW-0472">Membrane</keyword>